<evidence type="ECO:0000256" key="2">
    <source>
        <dbReference type="ARBA" id="ARBA00022795"/>
    </source>
</evidence>
<keyword evidence="2" id="KW-1005">Bacterial flagellum biogenesis</keyword>
<dbReference type="GO" id="GO:0003677">
    <property type="term" value="F:DNA binding"/>
    <property type="evidence" value="ECO:0007669"/>
    <property type="project" value="UniProtKB-KW"/>
</dbReference>
<comment type="function">
    <text evidence="8">Functions in complex with FlhC as a master transcriptional regulator that regulates transcription of several flagellar and non-flagellar operons by binding to their promoter region. Activates expression of class 2 flagellar genes, including fliA, which is a flagellum-specific sigma factor that turns on the class 3 genes. Also regulates genes whose products function in a variety of physiological pathways.</text>
</comment>
<dbReference type="AlphaFoldDB" id="A0AAP4QYH3"/>
<dbReference type="Proteomes" id="UP001172109">
    <property type="component" value="Unassembled WGS sequence"/>
</dbReference>
<dbReference type="Pfam" id="PF05247">
    <property type="entry name" value="FlhD"/>
    <property type="match status" value="1"/>
</dbReference>
<keyword evidence="7" id="KW-0804">Transcription</keyword>
<evidence type="ECO:0000313" key="9">
    <source>
        <dbReference type="EMBL" id="MDN7563556.1"/>
    </source>
</evidence>
<keyword evidence="5" id="KW-1015">Disulfide bond</keyword>
<dbReference type="GO" id="GO:0045893">
    <property type="term" value="P:positive regulation of DNA-templated transcription"/>
    <property type="evidence" value="ECO:0007669"/>
    <property type="project" value="InterPro"/>
</dbReference>
<keyword evidence="1" id="KW-0963">Cytoplasm</keyword>
<evidence type="ECO:0000256" key="7">
    <source>
        <dbReference type="ARBA" id="ARBA00023163"/>
    </source>
</evidence>
<protein>
    <submittedName>
        <fullName evidence="9">Flagellar transcriptional regulator FlhD</fullName>
    </submittedName>
</protein>
<dbReference type="Gene3D" id="1.10.4000.10">
    <property type="entry name" value="Flagellar transcriptional activator FlhD"/>
    <property type="match status" value="1"/>
</dbReference>
<keyword evidence="9" id="KW-0969">Cilium</keyword>
<dbReference type="RefSeq" id="WP_105817661.1">
    <property type="nucleotide sequence ID" value="NZ_CADEUY010000002.1"/>
</dbReference>
<gene>
    <name evidence="9" type="ORF">QZM56_03455</name>
</gene>
<reference evidence="9" key="1">
    <citation type="submission" date="2023-07" db="EMBL/GenBank/DDBJ databases">
        <title>A collection of bacterial strains from the Burkholderia cepacia Research Laboratory and Repository.</title>
        <authorList>
            <person name="Lipuma J."/>
            <person name="Spilker T."/>
            <person name="Caverly L."/>
        </authorList>
    </citation>
    <scope>NUCLEOTIDE SEQUENCE</scope>
    <source>
        <strain evidence="9">AU44979</strain>
    </source>
</reference>
<evidence type="ECO:0000256" key="4">
    <source>
        <dbReference type="ARBA" id="ARBA00023125"/>
    </source>
</evidence>
<dbReference type="GO" id="GO:0044780">
    <property type="term" value="P:bacterial-type flagellum assembly"/>
    <property type="evidence" value="ECO:0007669"/>
    <property type="project" value="InterPro"/>
</dbReference>
<keyword evidence="3" id="KW-0805">Transcription regulation</keyword>
<name>A0AAP4QYH3_9BURK</name>
<evidence type="ECO:0000256" key="3">
    <source>
        <dbReference type="ARBA" id="ARBA00023015"/>
    </source>
</evidence>
<evidence type="ECO:0000256" key="6">
    <source>
        <dbReference type="ARBA" id="ARBA00023159"/>
    </source>
</evidence>
<keyword evidence="9" id="KW-0966">Cell projection</keyword>
<evidence type="ECO:0000256" key="1">
    <source>
        <dbReference type="ARBA" id="ARBA00022490"/>
    </source>
</evidence>
<evidence type="ECO:0000313" key="10">
    <source>
        <dbReference type="Proteomes" id="UP001172109"/>
    </source>
</evidence>
<dbReference type="InterPro" id="IPR023559">
    <property type="entry name" value="Flagellar_FlhD"/>
</dbReference>
<comment type="caution">
    <text evidence="9">The sequence shown here is derived from an EMBL/GenBank/DDBJ whole genome shotgun (WGS) entry which is preliminary data.</text>
</comment>
<dbReference type="SUPFAM" id="SSF63592">
    <property type="entry name" value="Flagellar transcriptional activator FlhD"/>
    <property type="match status" value="1"/>
</dbReference>
<accession>A0AAP4QYH3</accession>
<keyword evidence="9" id="KW-0282">Flagellum</keyword>
<keyword evidence="4" id="KW-0238">DNA-binding</keyword>
<evidence type="ECO:0000256" key="5">
    <source>
        <dbReference type="ARBA" id="ARBA00023157"/>
    </source>
</evidence>
<organism evidence="9 10">
    <name type="scientific">Burkholderia contaminans</name>
    <dbReference type="NCBI Taxonomy" id="488447"/>
    <lineage>
        <taxon>Bacteria</taxon>
        <taxon>Pseudomonadati</taxon>
        <taxon>Pseudomonadota</taxon>
        <taxon>Betaproteobacteria</taxon>
        <taxon>Burkholderiales</taxon>
        <taxon>Burkholderiaceae</taxon>
        <taxon>Burkholderia</taxon>
        <taxon>Burkholderia cepacia complex</taxon>
    </lineage>
</organism>
<evidence type="ECO:0000256" key="8">
    <source>
        <dbReference type="ARBA" id="ARBA00025431"/>
    </source>
</evidence>
<keyword evidence="6" id="KW-0010">Activator</keyword>
<sequence>MTQEDDGCSALDALDPAYLELMQQMLKIDCEVAARELGISNQIASRIIALTPTEIEALVGRRSQP</sequence>
<dbReference type="InterPro" id="IPR036194">
    <property type="entry name" value="FlhD_sf"/>
</dbReference>
<proteinExistence type="predicted"/>
<dbReference type="EMBL" id="JAUJQS010000002">
    <property type="protein sequence ID" value="MDN7563556.1"/>
    <property type="molecule type" value="Genomic_DNA"/>
</dbReference>